<keyword evidence="1" id="KW-0812">Transmembrane</keyword>
<dbReference type="RefSeq" id="XP_028866378.1">
    <property type="nucleotide sequence ID" value="XM_029010545.1"/>
</dbReference>
<feature type="transmembrane region" description="Helical" evidence="1">
    <location>
        <begin position="213"/>
        <end position="232"/>
    </location>
</feature>
<dbReference type="EMBL" id="BDSA01000002">
    <property type="protein sequence ID" value="GBE60135.1"/>
    <property type="molecule type" value="Genomic_DNA"/>
</dbReference>
<accession>A0A2H6KAX7</accession>
<organism evidence="2 3">
    <name type="scientific">Babesia ovata</name>
    <dbReference type="NCBI Taxonomy" id="189622"/>
    <lineage>
        <taxon>Eukaryota</taxon>
        <taxon>Sar</taxon>
        <taxon>Alveolata</taxon>
        <taxon>Apicomplexa</taxon>
        <taxon>Aconoidasida</taxon>
        <taxon>Piroplasmida</taxon>
        <taxon>Babesiidae</taxon>
        <taxon>Babesia</taxon>
    </lineage>
</organism>
<evidence type="ECO:0000313" key="2">
    <source>
        <dbReference type="EMBL" id="GBE60135.1"/>
    </source>
</evidence>
<protein>
    <submittedName>
        <fullName evidence="2">DNA repair protein, putative</fullName>
    </submittedName>
</protein>
<comment type="caution">
    <text evidence="2">The sequence shown here is derived from an EMBL/GenBank/DDBJ whole genome shotgun (WGS) entry which is preliminary data.</text>
</comment>
<evidence type="ECO:0000256" key="1">
    <source>
        <dbReference type="SAM" id="Phobius"/>
    </source>
</evidence>
<keyword evidence="1" id="KW-1133">Transmembrane helix</keyword>
<gene>
    <name evidence="2" type="ORF">BOVATA_016280</name>
</gene>
<sequence length="392" mass="43726">MKAPKQATYRLTFYDLASTKTRNRCHRTASNHMKKLATFKHSSLRLCLSRGKVNSDHDQVRYHGVKLPERNVNWGNTPANVVAENGDVRQHICCALARFKRIDVVLEATAAGLAAQSRDGHVEFNKRSELVEHQPQSALAKVVAVLTLLFSQARLVLLKHALAKTGSFQPVVHRLFLFLVSVAIVAFQILAAKRFPRAIKFLLSKRIGVLRRLLGELLSLLGCPFVALIHLYRIFRLDWTHSFGDSEIVIRCRGVGRVKREHHILRDCRSPSSGLLRVSEGYSEFAGAVEAVLADREDLFDALALLVCLAHPSHSAHRGIEPHSTDLRVQLAAADVFLTQFVRQNTVLREVYVILLQAAGEGLREAQLVFLLAAFTRLETFPIEVVVSSGTG</sequence>
<dbReference type="VEuPathDB" id="PiroplasmaDB:BOVATA_016280"/>
<dbReference type="GeneID" id="39873905"/>
<feature type="transmembrane region" description="Helical" evidence="1">
    <location>
        <begin position="175"/>
        <end position="192"/>
    </location>
</feature>
<dbReference type="Proteomes" id="UP000236319">
    <property type="component" value="Unassembled WGS sequence"/>
</dbReference>
<name>A0A2H6KAX7_9APIC</name>
<dbReference type="AlphaFoldDB" id="A0A2H6KAX7"/>
<reference evidence="2 3" key="1">
    <citation type="journal article" date="2017" name="BMC Genomics">
        <title>Whole-genome assembly of Babesia ovata and comparative genomics between closely related pathogens.</title>
        <authorList>
            <person name="Yamagishi J."/>
            <person name="Asada M."/>
            <person name="Hakimi H."/>
            <person name="Tanaka T.Q."/>
            <person name="Sugimoto C."/>
            <person name="Kawazu S."/>
        </authorList>
    </citation>
    <scope>NUCLEOTIDE SEQUENCE [LARGE SCALE GENOMIC DNA]</scope>
    <source>
        <strain evidence="2 3">Miyake</strain>
    </source>
</reference>
<evidence type="ECO:0000313" key="3">
    <source>
        <dbReference type="Proteomes" id="UP000236319"/>
    </source>
</evidence>
<keyword evidence="1" id="KW-0472">Membrane</keyword>
<keyword evidence="3" id="KW-1185">Reference proteome</keyword>
<proteinExistence type="predicted"/>